<dbReference type="GO" id="GO:0015074">
    <property type="term" value="P:DNA integration"/>
    <property type="evidence" value="ECO:0007669"/>
    <property type="project" value="InterPro"/>
</dbReference>
<dbReference type="Pfam" id="PF00665">
    <property type="entry name" value="rve"/>
    <property type="match status" value="1"/>
</dbReference>
<dbReference type="PANTHER" id="PTHR35004">
    <property type="entry name" value="TRANSPOSASE RV3428C-RELATED"/>
    <property type="match status" value="1"/>
</dbReference>
<evidence type="ECO:0000313" key="2">
    <source>
        <dbReference type="EMBL" id="SHK96420.1"/>
    </source>
</evidence>
<dbReference type="SUPFAM" id="SSF53098">
    <property type="entry name" value="Ribonuclease H-like"/>
    <property type="match status" value="1"/>
</dbReference>
<organism evidence="2 3">
    <name type="scientific">Hespellia stercorisuis DSM 15480</name>
    <dbReference type="NCBI Taxonomy" id="1121950"/>
    <lineage>
        <taxon>Bacteria</taxon>
        <taxon>Bacillati</taxon>
        <taxon>Bacillota</taxon>
        <taxon>Clostridia</taxon>
        <taxon>Lachnospirales</taxon>
        <taxon>Lachnospiraceae</taxon>
        <taxon>Hespellia</taxon>
    </lineage>
</organism>
<keyword evidence="3" id="KW-1185">Reference proteome</keyword>
<dbReference type="STRING" id="1121950.SAMN02745243_04083"/>
<gene>
    <name evidence="2" type="ORF">SAMN02745243_04083</name>
</gene>
<accession>A0A1M6WRN6</accession>
<dbReference type="RefSeq" id="WP_073113298.1">
    <property type="nucleotide sequence ID" value="NZ_FQZY01000118.1"/>
</dbReference>
<dbReference type="Gene3D" id="3.30.420.10">
    <property type="entry name" value="Ribonuclease H-like superfamily/Ribonuclease H"/>
    <property type="match status" value="1"/>
</dbReference>
<dbReference type="InterPro" id="IPR012337">
    <property type="entry name" value="RNaseH-like_sf"/>
</dbReference>
<evidence type="ECO:0000259" key="1">
    <source>
        <dbReference type="PROSITE" id="PS50994"/>
    </source>
</evidence>
<dbReference type="GO" id="GO:0003676">
    <property type="term" value="F:nucleic acid binding"/>
    <property type="evidence" value="ECO:0007669"/>
    <property type="project" value="InterPro"/>
</dbReference>
<feature type="domain" description="Integrase catalytic" evidence="1">
    <location>
        <begin position="153"/>
        <end position="331"/>
    </location>
</feature>
<evidence type="ECO:0000313" key="3">
    <source>
        <dbReference type="Proteomes" id="UP000184301"/>
    </source>
</evidence>
<proteinExistence type="predicted"/>
<dbReference type="PROSITE" id="PS50994">
    <property type="entry name" value="INTEGRASE"/>
    <property type="match status" value="1"/>
</dbReference>
<dbReference type="InterPro" id="IPR009057">
    <property type="entry name" value="Homeodomain-like_sf"/>
</dbReference>
<dbReference type="InterPro" id="IPR001584">
    <property type="entry name" value="Integrase_cat-core"/>
</dbReference>
<sequence>MQSKEVQSWQDQTALTRYGLIAPLLDETLDTAAKTKLRGEISERTGVSTRTIYRYEKQFASNGFQGLKPQSKQHNYSKQLPENFPELLAQAIQLKKEVPKRSVAKIIWILELEGRVAPGVLKRSTMERHLYKAGFGVRQMQMYNDARESSSKRFCKPHRMMLVQGDIKYGCKLPIGKNGAMVQTYLSSAIDDHSRMILASEFYENQEELIVEDTFRKVILLHGKFDACYFDNGSQYVAKQLKLSLGKLGIPIRYARPRSGKSKGKVEKFHQVVDSFLREVKLQKVQTLDELNRYWKIYLEEAYQNYPNDGIAEYYRSLNSSVPEEGITPVQEWNRDTRSLTYLDTSVVTEAFLHHEYRNVDKGACISFRGKRYETKPSLIGYKVEISYDPKSPELITVHHKGIVPFTASPVKIGAFCDKNPTLPVSMQTQVSEESRFLNALEKKHEQTKKQVANAISFTGYGKGDDANV</sequence>
<dbReference type="Pfam" id="PF09299">
    <property type="entry name" value="Mu-transpos_C"/>
    <property type="match status" value="1"/>
</dbReference>
<dbReference type="SUPFAM" id="SSF46689">
    <property type="entry name" value="Homeodomain-like"/>
    <property type="match status" value="1"/>
</dbReference>
<dbReference type="OrthoDB" id="9794201at2"/>
<dbReference type="InterPro" id="IPR015378">
    <property type="entry name" value="Transposase-like_Mu_C"/>
</dbReference>
<dbReference type="AlphaFoldDB" id="A0A1M6WRN6"/>
<name>A0A1M6WRN6_9FIRM</name>
<dbReference type="Proteomes" id="UP000184301">
    <property type="component" value="Unassembled WGS sequence"/>
</dbReference>
<dbReference type="PANTHER" id="PTHR35004:SF6">
    <property type="entry name" value="TRANSPOSASE"/>
    <property type="match status" value="1"/>
</dbReference>
<dbReference type="InterPro" id="IPR036397">
    <property type="entry name" value="RNaseH_sf"/>
</dbReference>
<protein>
    <submittedName>
        <fullName evidence="2">Mu transposase, C-terminal</fullName>
    </submittedName>
</protein>
<dbReference type="EMBL" id="FQZY01000118">
    <property type="protein sequence ID" value="SHK96420.1"/>
    <property type="molecule type" value="Genomic_DNA"/>
</dbReference>
<reference evidence="2 3" key="1">
    <citation type="submission" date="2016-11" db="EMBL/GenBank/DDBJ databases">
        <authorList>
            <person name="Jaros S."/>
            <person name="Januszkiewicz K."/>
            <person name="Wedrychowicz H."/>
        </authorList>
    </citation>
    <scope>NUCLEOTIDE SEQUENCE [LARGE SCALE GENOMIC DNA]</scope>
    <source>
        <strain evidence="2 3">DSM 15480</strain>
    </source>
</reference>